<dbReference type="InParanoid" id="E9HGM1"/>
<feature type="compositionally biased region" description="Low complexity" evidence="1">
    <location>
        <begin position="19"/>
        <end position="38"/>
    </location>
</feature>
<keyword evidence="3" id="KW-1185">Reference proteome</keyword>
<reference evidence="2 3" key="1">
    <citation type="journal article" date="2011" name="Science">
        <title>The ecoresponsive genome of Daphnia pulex.</title>
        <authorList>
            <person name="Colbourne J.K."/>
            <person name="Pfrender M.E."/>
            <person name="Gilbert D."/>
            <person name="Thomas W.K."/>
            <person name="Tucker A."/>
            <person name="Oakley T.H."/>
            <person name="Tokishita S."/>
            <person name="Aerts A."/>
            <person name="Arnold G.J."/>
            <person name="Basu M.K."/>
            <person name="Bauer D.J."/>
            <person name="Caceres C.E."/>
            <person name="Carmel L."/>
            <person name="Casola C."/>
            <person name="Choi J.H."/>
            <person name="Detter J.C."/>
            <person name="Dong Q."/>
            <person name="Dusheyko S."/>
            <person name="Eads B.D."/>
            <person name="Frohlich T."/>
            <person name="Geiler-Samerotte K.A."/>
            <person name="Gerlach D."/>
            <person name="Hatcher P."/>
            <person name="Jogdeo S."/>
            <person name="Krijgsveld J."/>
            <person name="Kriventseva E.V."/>
            <person name="Kultz D."/>
            <person name="Laforsch C."/>
            <person name="Lindquist E."/>
            <person name="Lopez J."/>
            <person name="Manak J.R."/>
            <person name="Muller J."/>
            <person name="Pangilinan J."/>
            <person name="Patwardhan R.P."/>
            <person name="Pitluck S."/>
            <person name="Pritham E.J."/>
            <person name="Rechtsteiner A."/>
            <person name="Rho M."/>
            <person name="Rogozin I.B."/>
            <person name="Sakarya O."/>
            <person name="Salamov A."/>
            <person name="Schaack S."/>
            <person name="Shapiro H."/>
            <person name="Shiga Y."/>
            <person name="Skalitzky C."/>
            <person name="Smith Z."/>
            <person name="Souvorov A."/>
            <person name="Sung W."/>
            <person name="Tang Z."/>
            <person name="Tsuchiya D."/>
            <person name="Tu H."/>
            <person name="Vos H."/>
            <person name="Wang M."/>
            <person name="Wolf Y.I."/>
            <person name="Yamagata H."/>
            <person name="Yamada T."/>
            <person name="Ye Y."/>
            <person name="Shaw J.R."/>
            <person name="Andrews J."/>
            <person name="Crease T.J."/>
            <person name="Tang H."/>
            <person name="Lucas S.M."/>
            <person name="Robertson H.M."/>
            <person name="Bork P."/>
            <person name="Koonin E.V."/>
            <person name="Zdobnov E.M."/>
            <person name="Grigoriev I.V."/>
            <person name="Lynch M."/>
            <person name="Boore J.L."/>
        </authorList>
    </citation>
    <scope>NUCLEOTIDE SEQUENCE [LARGE SCALE GENOMIC DNA]</scope>
</reference>
<feature type="region of interest" description="Disordered" evidence="1">
    <location>
        <begin position="380"/>
        <end position="403"/>
    </location>
</feature>
<dbReference type="HOGENOM" id="CLU_608684_0_0_1"/>
<accession>E9HGM1</accession>
<feature type="compositionally biased region" description="Polar residues" evidence="1">
    <location>
        <begin position="384"/>
        <end position="402"/>
    </location>
</feature>
<evidence type="ECO:0000313" key="2">
    <source>
        <dbReference type="EMBL" id="EFX69109.1"/>
    </source>
</evidence>
<dbReference type="Proteomes" id="UP000000305">
    <property type="component" value="Unassembled WGS sequence"/>
</dbReference>
<evidence type="ECO:0000313" key="3">
    <source>
        <dbReference type="Proteomes" id="UP000000305"/>
    </source>
</evidence>
<feature type="region of interest" description="Disordered" evidence="1">
    <location>
        <begin position="232"/>
        <end position="269"/>
    </location>
</feature>
<proteinExistence type="predicted"/>
<feature type="compositionally biased region" description="Polar residues" evidence="1">
    <location>
        <begin position="245"/>
        <end position="254"/>
    </location>
</feature>
<feature type="region of interest" description="Disordered" evidence="1">
    <location>
        <begin position="1"/>
        <end position="40"/>
    </location>
</feature>
<protein>
    <submittedName>
        <fullName evidence="2">Uncharacterized protein</fullName>
    </submittedName>
</protein>
<dbReference type="EMBL" id="GL732642">
    <property type="protein sequence ID" value="EFX69109.1"/>
    <property type="molecule type" value="Genomic_DNA"/>
</dbReference>
<dbReference type="OrthoDB" id="6363297at2759"/>
<feature type="compositionally biased region" description="Basic and acidic residues" evidence="1">
    <location>
        <begin position="256"/>
        <end position="268"/>
    </location>
</feature>
<sequence>MPMISSNLGTDHDQSIITSPDSSILVSSKISNESSSTSEIQKGMAVIPMEPSVPAIDPRRKIPSARLESDKKESRNLNTKWAPIYCDRPKPNLVEKRIPWKLIPIDLVPSNYPGNQFPDSRTSNPRIPSPTEDVSIDQLAAQLKENTGATFIPYSRTEANVSHSPVSFEGNLMSRFSRDVISTCAAPHPASSPDDRASILSPVPCPDGARGVQGNHTVTKSVVDLDGKSATNRTGELMDKEPWNADSTPCSPSSPKCDHGISSHKSTEAEVPSLRTNVIPPLIPRPVIDHQVEADILEALGSLNSMLDASELLLSKPIQSASSEVLTSNNAENVDVPQSPVIVEDKSQHVTLSLTAENVVQSVESCSLQILGESVKEEVANVDSPGNSSTSSPKPAEQSVTTEEVVDSCPSCQTLLDILGLKIDLKTGNASVTCLGCDVHIVMANVFKKL</sequence>
<name>E9HGM1_DAPPU</name>
<organism evidence="2 3">
    <name type="scientific">Daphnia pulex</name>
    <name type="common">Water flea</name>
    <dbReference type="NCBI Taxonomy" id="6669"/>
    <lineage>
        <taxon>Eukaryota</taxon>
        <taxon>Metazoa</taxon>
        <taxon>Ecdysozoa</taxon>
        <taxon>Arthropoda</taxon>
        <taxon>Crustacea</taxon>
        <taxon>Branchiopoda</taxon>
        <taxon>Diplostraca</taxon>
        <taxon>Cladocera</taxon>
        <taxon>Anomopoda</taxon>
        <taxon>Daphniidae</taxon>
        <taxon>Daphnia</taxon>
    </lineage>
</organism>
<gene>
    <name evidence="2" type="ORF">DAPPUDRAFT_301154</name>
</gene>
<dbReference type="AlphaFoldDB" id="E9HGM1"/>
<dbReference type="KEGG" id="dpx:DAPPUDRAFT_301154"/>
<evidence type="ECO:0000256" key="1">
    <source>
        <dbReference type="SAM" id="MobiDB-lite"/>
    </source>
</evidence>